<reference evidence="1 2" key="1">
    <citation type="submission" date="2017-03" db="EMBL/GenBank/DDBJ databases">
        <authorList>
            <person name="Afonso C.L."/>
            <person name="Miller P.J."/>
            <person name="Scott M.A."/>
            <person name="Spackman E."/>
            <person name="Goraichik I."/>
            <person name="Dimitrov K.M."/>
            <person name="Suarez D.L."/>
            <person name="Swayne D.E."/>
        </authorList>
    </citation>
    <scope>NUCLEOTIDE SEQUENCE [LARGE SCALE GENOMIC DNA]</scope>
    <source>
        <strain evidence="1">PRJEB14757</strain>
    </source>
</reference>
<organism evidence="1 2">
    <name type="scientific">Desulfamplus magnetovallimortis</name>
    <dbReference type="NCBI Taxonomy" id="1246637"/>
    <lineage>
        <taxon>Bacteria</taxon>
        <taxon>Pseudomonadati</taxon>
        <taxon>Thermodesulfobacteriota</taxon>
        <taxon>Desulfobacteria</taxon>
        <taxon>Desulfobacterales</taxon>
        <taxon>Desulfobacteraceae</taxon>
        <taxon>Desulfamplus</taxon>
    </lineage>
</organism>
<evidence type="ECO:0000313" key="2">
    <source>
        <dbReference type="Proteomes" id="UP000191931"/>
    </source>
</evidence>
<accession>A0A1W1HIM6</accession>
<name>A0A1W1HIM6_9BACT</name>
<dbReference type="EMBL" id="FWEV01000306">
    <property type="protein sequence ID" value="SLM32290.1"/>
    <property type="molecule type" value="Genomic_DNA"/>
</dbReference>
<proteinExistence type="predicted"/>
<evidence type="ECO:0000313" key="1">
    <source>
        <dbReference type="EMBL" id="SLM32290.1"/>
    </source>
</evidence>
<keyword evidence="2" id="KW-1185">Reference proteome</keyword>
<dbReference type="RefSeq" id="WP_080801801.1">
    <property type="nucleotide sequence ID" value="NZ_LT828542.1"/>
</dbReference>
<dbReference type="OrthoDB" id="9800707at2"/>
<dbReference type="STRING" id="1246637.MTBBW1_620033"/>
<protein>
    <submittedName>
        <fullName evidence="1">Uncharacterized protein</fullName>
    </submittedName>
</protein>
<dbReference type="Proteomes" id="UP000191931">
    <property type="component" value="Unassembled WGS sequence"/>
</dbReference>
<dbReference type="AlphaFoldDB" id="A0A1W1HIM6"/>
<gene>
    <name evidence="1" type="ORF">MTBBW1_620033</name>
</gene>
<sequence length="66" mass="7947">MVTAEKIKEEILSLSEKEYIKLREWFSEKDWEKWDDRIVQDSKNGKLDFLIKEAMGEKSKGTLRRL</sequence>